<proteinExistence type="predicted"/>
<comment type="caution">
    <text evidence="1">The sequence shown here is derived from an EMBL/GenBank/DDBJ whole genome shotgun (WGS) entry which is preliminary data.</text>
</comment>
<organism evidence="1 2">
    <name type="scientific">Ditylenchus destructor</name>
    <dbReference type="NCBI Taxonomy" id="166010"/>
    <lineage>
        <taxon>Eukaryota</taxon>
        <taxon>Metazoa</taxon>
        <taxon>Ecdysozoa</taxon>
        <taxon>Nematoda</taxon>
        <taxon>Chromadorea</taxon>
        <taxon>Rhabditida</taxon>
        <taxon>Tylenchina</taxon>
        <taxon>Tylenchomorpha</taxon>
        <taxon>Sphaerularioidea</taxon>
        <taxon>Anguinidae</taxon>
        <taxon>Anguininae</taxon>
        <taxon>Ditylenchus</taxon>
    </lineage>
</organism>
<reference evidence="1" key="1">
    <citation type="submission" date="2022-01" db="EMBL/GenBank/DDBJ databases">
        <title>Genome Sequence Resource for Two Populations of Ditylenchus destructor, the Migratory Endoparasitic Phytonematode.</title>
        <authorList>
            <person name="Zhang H."/>
            <person name="Lin R."/>
            <person name="Xie B."/>
        </authorList>
    </citation>
    <scope>NUCLEOTIDE SEQUENCE</scope>
    <source>
        <strain evidence="1">BazhouSP</strain>
    </source>
</reference>
<dbReference type="Proteomes" id="UP001201812">
    <property type="component" value="Unassembled WGS sequence"/>
</dbReference>
<protein>
    <submittedName>
        <fullName evidence="1">Uncharacterized protein</fullName>
    </submittedName>
</protein>
<gene>
    <name evidence="1" type="ORF">DdX_10820</name>
</gene>
<accession>A0AAD4N3J4</accession>
<sequence length="227" mass="25726">MSFLERRSPHLSRWRRTRQNAAPSCSLNRLMVMVLLSCRYRFRETIMNIYHVSVVIAILMPLSIHAQAPDLPEDVQDRPYCARCIEVVRPMCTLTLVRRRREDSSAITLPPLSTGEILASESAEESTTPDIKLKTVATPECDDETTEPSVAVHTSNVPRVLSTEEQTPYAGHPHCYEFLSVSYRRLCSAIGAQELCYAFKDNKPHADQLVKDDRATPTKLCETLEMC</sequence>
<evidence type="ECO:0000313" key="2">
    <source>
        <dbReference type="Proteomes" id="UP001201812"/>
    </source>
</evidence>
<name>A0AAD4N3J4_9BILA</name>
<dbReference type="EMBL" id="JAKKPZ010000027">
    <property type="protein sequence ID" value="KAI1710146.1"/>
    <property type="molecule type" value="Genomic_DNA"/>
</dbReference>
<keyword evidence="2" id="KW-1185">Reference proteome</keyword>
<dbReference type="AlphaFoldDB" id="A0AAD4N3J4"/>
<evidence type="ECO:0000313" key="1">
    <source>
        <dbReference type="EMBL" id="KAI1710146.1"/>
    </source>
</evidence>